<evidence type="ECO:0000313" key="2">
    <source>
        <dbReference type="EMBL" id="XBO36847.1"/>
    </source>
</evidence>
<dbReference type="EMBL" id="CP157484">
    <property type="protein sequence ID" value="XBO36847.1"/>
    <property type="molecule type" value="Genomic_DNA"/>
</dbReference>
<organism evidence="2">
    <name type="scientific">Alsobacter sp. KACC 23698</name>
    <dbReference type="NCBI Taxonomy" id="3149229"/>
    <lineage>
        <taxon>Bacteria</taxon>
        <taxon>Pseudomonadati</taxon>
        <taxon>Pseudomonadota</taxon>
        <taxon>Alphaproteobacteria</taxon>
        <taxon>Hyphomicrobiales</taxon>
        <taxon>Alsobacteraceae</taxon>
        <taxon>Alsobacter</taxon>
    </lineage>
</organism>
<feature type="compositionally biased region" description="Basic and acidic residues" evidence="1">
    <location>
        <begin position="55"/>
        <end position="78"/>
    </location>
</feature>
<gene>
    <name evidence="2" type="ORF">ABEG18_13960</name>
</gene>
<reference evidence="2" key="1">
    <citation type="submission" date="2024-05" db="EMBL/GenBank/DDBJ databases">
        <authorList>
            <person name="Kim S."/>
            <person name="Heo J."/>
            <person name="Choi H."/>
            <person name="Choi Y."/>
            <person name="Kwon S.-W."/>
            <person name="Kim Y."/>
        </authorList>
    </citation>
    <scope>NUCLEOTIDE SEQUENCE</scope>
    <source>
        <strain evidence="2">KACC 23698</strain>
    </source>
</reference>
<proteinExistence type="predicted"/>
<evidence type="ECO:0008006" key="3">
    <source>
        <dbReference type="Google" id="ProtNLM"/>
    </source>
</evidence>
<dbReference type="RefSeq" id="WP_406853663.1">
    <property type="nucleotide sequence ID" value="NZ_CP157484.1"/>
</dbReference>
<dbReference type="AlphaFoldDB" id="A0AAU7J908"/>
<sequence length="78" mass="7871">MSGPRDDGGAPKPGEMGGALNQNNQSGAGQNAESPDGETRKGKLAHQGPVGGGKENAEMRRRGAGKDTADERVAGGRD</sequence>
<feature type="region of interest" description="Disordered" evidence="1">
    <location>
        <begin position="1"/>
        <end position="78"/>
    </location>
</feature>
<name>A0AAU7J908_9HYPH</name>
<feature type="compositionally biased region" description="Low complexity" evidence="1">
    <location>
        <begin position="18"/>
        <end position="32"/>
    </location>
</feature>
<accession>A0AAU7J908</accession>
<evidence type="ECO:0000256" key="1">
    <source>
        <dbReference type="SAM" id="MobiDB-lite"/>
    </source>
</evidence>
<protein>
    <recommendedName>
        <fullName evidence="3">Stress-induced protein</fullName>
    </recommendedName>
</protein>